<protein>
    <submittedName>
        <fullName evidence="1">Uncharacterized protein</fullName>
    </submittedName>
</protein>
<evidence type="ECO:0000313" key="1">
    <source>
        <dbReference type="EMBL" id="OUR79299.1"/>
    </source>
</evidence>
<name>A0A1Y5EA14_COLPS</name>
<dbReference type="EMBL" id="MAAF01000073">
    <property type="protein sequence ID" value="OUR79299.1"/>
    <property type="molecule type" value="Genomic_DNA"/>
</dbReference>
<proteinExistence type="predicted"/>
<dbReference type="AlphaFoldDB" id="A0A1Y5EA14"/>
<evidence type="ECO:0000313" key="2">
    <source>
        <dbReference type="Proteomes" id="UP000243053"/>
    </source>
</evidence>
<reference evidence="2" key="1">
    <citation type="journal article" date="2017" name="Proc. Natl. Acad. Sci. U.S.A.">
        <title>Simulation of Deepwater Horizon oil plume reveals substrate specialization within a complex community of hydrocarbon degraders.</title>
        <authorList>
            <person name="Hu P."/>
            <person name="Dubinsky E.A."/>
            <person name="Probst A.J."/>
            <person name="Wang J."/>
            <person name="Sieber C.M.K."/>
            <person name="Tom L.M."/>
            <person name="Gardinali P."/>
            <person name="Banfield J.F."/>
            <person name="Atlas R.M."/>
            <person name="Andersen G.L."/>
        </authorList>
    </citation>
    <scope>NUCLEOTIDE SEQUENCE [LARGE SCALE GENOMIC DNA]</scope>
</reference>
<accession>A0A1Y5EA14</accession>
<comment type="caution">
    <text evidence="1">The sequence shown here is derived from an EMBL/GenBank/DDBJ whole genome shotgun (WGS) entry which is preliminary data.</text>
</comment>
<dbReference type="Proteomes" id="UP000243053">
    <property type="component" value="Unassembled WGS sequence"/>
</dbReference>
<sequence>MARNNRIKSVNIDQFYKDCLIVMKVIIKFLWNGLIPEVTGCTTLQTDIMSDQKRVTTVKSLPFKSPQSEHTMRNKDFKI</sequence>
<gene>
    <name evidence="1" type="ORF">A9Q75_12400</name>
</gene>
<organism evidence="1 2">
    <name type="scientific">Colwellia psychrerythraea</name>
    <name type="common">Vibrio psychroerythus</name>
    <dbReference type="NCBI Taxonomy" id="28229"/>
    <lineage>
        <taxon>Bacteria</taxon>
        <taxon>Pseudomonadati</taxon>
        <taxon>Pseudomonadota</taxon>
        <taxon>Gammaproteobacteria</taxon>
        <taxon>Alteromonadales</taxon>
        <taxon>Colwelliaceae</taxon>
        <taxon>Colwellia</taxon>
    </lineage>
</organism>